<dbReference type="GO" id="GO:0004553">
    <property type="term" value="F:hydrolase activity, hydrolyzing O-glycosyl compounds"/>
    <property type="evidence" value="ECO:0007669"/>
    <property type="project" value="InterPro"/>
</dbReference>
<protein>
    <submittedName>
        <fullName evidence="2">CAZy families GH1 protein</fullName>
    </submittedName>
</protein>
<organism evidence="2">
    <name type="scientific">uncultured Lactobacillus sp</name>
    <dbReference type="NCBI Taxonomy" id="153152"/>
    <lineage>
        <taxon>Bacteria</taxon>
        <taxon>Bacillati</taxon>
        <taxon>Bacillota</taxon>
        <taxon>Bacilli</taxon>
        <taxon>Lactobacillales</taxon>
        <taxon>Lactobacillaceae</taxon>
        <taxon>Lactobacillus</taxon>
        <taxon>environmental samples</taxon>
    </lineage>
</organism>
<name>A0A060CEF0_9LACO</name>
<keyword evidence="1" id="KW-0472">Membrane</keyword>
<dbReference type="GO" id="GO:0005975">
    <property type="term" value="P:carbohydrate metabolic process"/>
    <property type="evidence" value="ECO:0007669"/>
    <property type="project" value="InterPro"/>
</dbReference>
<feature type="transmembrane region" description="Helical" evidence="1">
    <location>
        <begin position="18"/>
        <end position="35"/>
    </location>
</feature>
<dbReference type="Gene3D" id="3.20.20.80">
    <property type="entry name" value="Glycosidases"/>
    <property type="match status" value="1"/>
</dbReference>
<dbReference type="EMBL" id="KF127679">
    <property type="protein sequence ID" value="AIA95038.1"/>
    <property type="molecule type" value="Genomic_DNA"/>
</dbReference>
<keyword evidence="1" id="KW-0812">Transmembrane</keyword>
<dbReference type="Pfam" id="PF00232">
    <property type="entry name" value="Glyco_hydro_1"/>
    <property type="match status" value="1"/>
</dbReference>
<feature type="non-terminal residue" evidence="2">
    <location>
        <position position="1"/>
    </location>
</feature>
<dbReference type="PROSITE" id="PS00653">
    <property type="entry name" value="GLYCOSYL_HYDROL_F1_2"/>
    <property type="match status" value="1"/>
</dbReference>
<accession>A0A060CEF0</accession>
<reference evidence="2" key="1">
    <citation type="journal article" date="2013" name="Environ. Microbiol.">
        <title>Seasonally variable intestinal metagenomes of the red palm weevil (Rhynchophorus ferrugineus).</title>
        <authorList>
            <person name="Jia S."/>
            <person name="Zhang X."/>
            <person name="Zhang G."/>
            <person name="Yin A."/>
            <person name="Zhang S."/>
            <person name="Li F."/>
            <person name="Wang L."/>
            <person name="Zhao D."/>
            <person name="Yun Q."/>
            <person name="Tala"/>
            <person name="Wang J."/>
            <person name="Sun G."/>
            <person name="Baabdullah M."/>
            <person name="Yu X."/>
            <person name="Hu S."/>
            <person name="Al-Mssallem I.S."/>
            <person name="Yu J."/>
        </authorList>
    </citation>
    <scope>NUCLEOTIDE SEQUENCE</scope>
</reference>
<dbReference type="InterPro" id="IPR001360">
    <property type="entry name" value="Glyco_hydro_1"/>
</dbReference>
<evidence type="ECO:0000313" key="2">
    <source>
        <dbReference type="EMBL" id="AIA95038.1"/>
    </source>
</evidence>
<keyword evidence="1" id="KW-1133">Transmembrane helix</keyword>
<evidence type="ECO:0000256" key="1">
    <source>
        <dbReference type="SAM" id="Phobius"/>
    </source>
</evidence>
<dbReference type="InterPro" id="IPR033132">
    <property type="entry name" value="GH_1_N_CS"/>
</dbReference>
<sequence length="85" mass="9337">PILEKSADFQNYFKSSDYTIFIHNLLHIIYLLNMIQKGASIMSKNTFKDNFLWGGAVAAHQLEGAYNVGGKGISTADLMTLGGPK</sequence>
<dbReference type="AlphaFoldDB" id="A0A060CEF0"/>
<dbReference type="InterPro" id="IPR017853">
    <property type="entry name" value="GH"/>
</dbReference>
<proteinExistence type="predicted"/>
<dbReference type="SUPFAM" id="SSF51445">
    <property type="entry name" value="(Trans)glycosidases"/>
    <property type="match status" value="1"/>
</dbReference>